<reference evidence="2" key="1">
    <citation type="submission" date="2019-03" db="EMBL/GenBank/DDBJ databases">
        <title>Single cell metagenomics reveals metabolic interactions within the superorganism composed of flagellate Streblomastix strix and complex community of Bacteroidetes bacteria on its surface.</title>
        <authorList>
            <person name="Treitli S.C."/>
            <person name="Kolisko M."/>
            <person name="Husnik F."/>
            <person name="Keeling P."/>
            <person name="Hampl V."/>
        </authorList>
    </citation>
    <scope>NUCLEOTIDE SEQUENCE</scope>
    <source>
        <strain evidence="2">STM</strain>
    </source>
</reference>
<proteinExistence type="predicted"/>
<evidence type="ECO:0000259" key="1">
    <source>
        <dbReference type="Pfam" id="PF25852"/>
    </source>
</evidence>
<feature type="non-terminal residue" evidence="2">
    <location>
        <position position="1"/>
    </location>
</feature>
<gene>
    <name evidence="2" type="ORF">EZS27_040544</name>
</gene>
<protein>
    <recommendedName>
        <fullName evidence="1">DUF6242 domain-containing protein</fullName>
    </recommendedName>
</protein>
<dbReference type="SUPFAM" id="SSF117281">
    <property type="entry name" value="Kelch motif"/>
    <property type="match status" value="1"/>
</dbReference>
<dbReference type="AlphaFoldDB" id="A0A5J4PH49"/>
<dbReference type="Pfam" id="PF25852">
    <property type="entry name" value="DUF6242_C"/>
    <property type="match status" value="1"/>
</dbReference>
<comment type="caution">
    <text evidence="2">The sequence shown here is derived from an EMBL/GenBank/DDBJ whole genome shotgun (WGS) entry which is preliminary data.</text>
</comment>
<name>A0A5J4PH49_9ZZZZ</name>
<dbReference type="InterPro" id="IPR015915">
    <property type="entry name" value="Kelch-typ_b-propeller"/>
</dbReference>
<sequence>KQPSILYYNDKLYVFGGSFDDFYASPEGLTWSSVKQKMLFPEHFGEASDHPYSIAIDKDNFIWIIWGQKGEVWRGRINKLGFKIN</sequence>
<accession>A0A5J4PH49</accession>
<feature type="domain" description="DUF6242" evidence="1">
    <location>
        <begin position="2"/>
        <end position="84"/>
    </location>
</feature>
<organism evidence="2">
    <name type="scientific">termite gut metagenome</name>
    <dbReference type="NCBI Taxonomy" id="433724"/>
    <lineage>
        <taxon>unclassified sequences</taxon>
        <taxon>metagenomes</taxon>
        <taxon>organismal metagenomes</taxon>
    </lineage>
</organism>
<evidence type="ECO:0000313" key="2">
    <source>
        <dbReference type="EMBL" id="KAA6307783.1"/>
    </source>
</evidence>
<dbReference type="EMBL" id="SNRY01008916">
    <property type="protein sequence ID" value="KAA6307783.1"/>
    <property type="molecule type" value="Genomic_DNA"/>
</dbReference>
<dbReference type="InterPro" id="IPR058667">
    <property type="entry name" value="DUF6242_C"/>
</dbReference>